<evidence type="ECO:0000313" key="3">
    <source>
        <dbReference type="Proteomes" id="UP000186917"/>
    </source>
</evidence>
<dbReference type="OrthoDB" id="9806482at2"/>
<reference evidence="3" key="1">
    <citation type="submission" date="2017-01" db="EMBL/GenBank/DDBJ databases">
        <authorList>
            <person name="Varghese N."/>
            <person name="Submissions S."/>
        </authorList>
    </citation>
    <scope>NUCLEOTIDE SEQUENCE [LARGE SCALE GENOMIC DNA]</scope>
    <source>
        <strain evidence="3">DSM 21054</strain>
    </source>
</reference>
<dbReference type="InterPro" id="IPR000387">
    <property type="entry name" value="Tyr_Pase_dom"/>
</dbReference>
<dbReference type="AlphaFoldDB" id="A0A1N7KCC1"/>
<keyword evidence="3" id="KW-1185">Reference proteome</keyword>
<protein>
    <submittedName>
        <fullName evidence="2">Dual specificity phosphatase, catalytic domain</fullName>
    </submittedName>
</protein>
<dbReference type="PROSITE" id="PS50056">
    <property type="entry name" value="TYR_PHOSPHATASE_2"/>
    <property type="match status" value="1"/>
</dbReference>
<dbReference type="SUPFAM" id="SSF52799">
    <property type="entry name" value="(Phosphotyrosine protein) phosphatases II"/>
    <property type="match status" value="1"/>
</dbReference>
<dbReference type="STRING" id="477680.SAMN05421788_101107"/>
<dbReference type="EMBL" id="FTOR01000001">
    <property type="protein sequence ID" value="SIS59189.1"/>
    <property type="molecule type" value="Genomic_DNA"/>
</dbReference>
<evidence type="ECO:0000259" key="1">
    <source>
        <dbReference type="PROSITE" id="PS50056"/>
    </source>
</evidence>
<dbReference type="Proteomes" id="UP000186917">
    <property type="component" value="Unassembled WGS sequence"/>
</dbReference>
<sequence length="166" mass="18798">MPTKIYWIHQFPNNARLGIMPRPRGADWLADEVIHLKRQQVTVLVSLLESTEIHELELQEENAECMIKDRSIPPDATGFVKNLLQKVNNGESIVIHCRMGIGRASIIAANILLLNGYTADQALANISKARGLKAPDTEEQIAWLRKQERQSYYPTQKILDTMAPIK</sequence>
<evidence type="ECO:0000313" key="2">
    <source>
        <dbReference type="EMBL" id="SIS59189.1"/>
    </source>
</evidence>
<organism evidence="2 3">
    <name type="scientific">Filimonas lacunae</name>
    <dbReference type="NCBI Taxonomy" id="477680"/>
    <lineage>
        <taxon>Bacteria</taxon>
        <taxon>Pseudomonadati</taxon>
        <taxon>Bacteroidota</taxon>
        <taxon>Chitinophagia</taxon>
        <taxon>Chitinophagales</taxon>
        <taxon>Chitinophagaceae</taxon>
        <taxon>Filimonas</taxon>
    </lineage>
</organism>
<dbReference type="Gene3D" id="3.90.190.10">
    <property type="entry name" value="Protein tyrosine phosphatase superfamily"/>
    <property type="match status" value="1"/>
</dbReference>
<dbReference type="InterPro" id="IPR029021">
    <property type="entry name" value="Prot-tyrosine_phosphatase-like"/>
</dbReference>
<accession>A0A1N7KCC1</accession>
<gene>
    <name evidence="2" type="ORF">SAMN05421788_101107</name>
</gene>
<dbReference type="RefSeq" id="WP_076374631.1">
    <property type="nucleotide sequence ID" value="NZ_AP017422.1"/>
</dbReference>
<proteinExistence type="predicted"/>
<feature type="domain" description="Tyrosine specific protein phosphatases" evidence="1">
    <location>
        <begin position="74"/>
        <end position="141"/>
    </location>
</feature>
<dbReference type="Pfam" id="PF22785">
    <property type="entry name" value="Tc-R-P"/>
    <property type="match status" value="1"/>
</dbReference>
<name>A0A1N7KCC1_9BACT</name>